<dbReference type="Proteomes" id="UP001160483">
    <property type="component" value="Unassembled WGS sequence"/>
</dbReference>
<organism evidence="2 3">
    <name type="scientific">Peronospora belbahrii</name>
    <dbReference type="NCBI Taxonomy" id="622444"/>
    <lineage>
        <taxon>Eukaryota</taxon>
        <taxon>Sar</taxon>
        <taxon>Stramenopiles</taxon>
        <taxon>Oomycota</taxon>
        <taxon>Peronosporomycetes</taxon>
        <taxon>Peronosporales</taxon>
        <taxon>Peronosporaceae</taxon>
        <taxon>Peronospora</taxon>
    </lineage>
</organism>
<sequence length="296" mass="32387">MGPLMCRGGCRVLGVRWGRSCAAEAVEYWMFDAGGLDVGGFGAGGGPASLRGGIVHKNQGAGKMGGWFWLGGCMYSARKGGGISQLQYGISLRNIVSGKRGIAKYRAMGFVPTTSMRGVASCTWDEDGSTIMIPRRWMKRMIVPTRNPVLSHESVRCVRIIGWDKQSIGVHPEYCVPLNVDYDGDEVNVQIVDGRKCEQEARSSIDANALSKFSDENVERALREFRDGLTADSLDVCDFMTFSTMSITQAGSKRPNTSLHRLCRCKDELWDIIVDGVDNTFDRMSSFVARSIKGGA</sequence>
<gene>
    <name evidence="2" type="ORF">PBS003_LOCUS1763</name>
</gene>
<evidence type="ECO:0000259" key="1">
    <source>
        <dbReference type="Pfam" id="PF00623"/>
    </source>
</evidence>
<accession>A0AAU9KPP2</accession>
<comment type="caution">
    <text evidence="2">The sequence shown here is derived from an EMBL/GenBank/DDBJ whole genome shotgun (WGS) entry which is preliminary data.</text>
</comment>
<evidence type="ECO:0000313" key="3">
    <source>
        <dbReference type="Proteomes" id="UP001160483"/>
    </source>
</evidence>
<reference evidence="2" key="1">
    <citation type="submission" date="2021-11" db="EMBL/GenBank/DDBJ databases">
        <authorList>
            <person name="Islam A."/>
            <person name="Islam S."/>
            <person name="Flora M.S."/>
            <person name="Rahman M."/>
            <person name="Ziaur R.M."/>
            <person name="Epstein J.H."/>
            <person name="Hassan M."/>
            <person name="Klassen M."/>
            <person name="Woodard K."/>
            <person name="Webb A."/>
            <person name="Webby R.J."/>
            <person name="El Zowalaty M.E."/>
        </authorList>
    </citation>
    <scope>NUCLEOTIDE SEQUENCE</scope>
    <source>
        <strain evidence="2">Pbs3</strain>
    </source>
</reference>
<dbReference type="GO" id="GO:0006351">
    <property type="term" value="P:DNA-templated transcription"/>
    <property type="evidence" value="ECO:0007669"/>
    <property type="project" value="InterPro"/>
</dbReference>
<proteinExistence type="predicted"/>
<dbReference type="GO" id="GO:0003677">
    <property type="term" value="F:DNA binding"/>
    <property type="evidence" value="ECO:0007669"/>
    <property type="project" value="InterPro"/>
</dbReference>
<protein>
    <recommendedName>
        <fullName evidence="1">RNA polymerase alpha subunit domain-containing protein</fullName>
    </recommendedName>
</protein>
<evidence type="ECO:0000313" key="2">
    <source>
        <dbReference type="EMBL" id="CAH0474925.1"/>
    </source>
</evidence>
<feature type="domain" description="RNA polymerase alpha subunit" evidence="1">
    <location>
        <begin position="140"/>
        <end position="202"/>
    </location>
</feature>
<dbReference type="Pfam" id="PF00623">
    <property type="entry name" value="RNA_pol_Rpb1_2"/>
    <property type="match status" value="1"/>
</dbReference>
<dbReference type="Gene3D" id="2.40.40.20">
    <property type="match status" value="1"/>
</dbReference>
<name>A0AAU9KPP2_9STRA</name>
<dbReference type="InterPro" id="IPR000722">
    <property type="entry name" value="RNA_pol_asu"/>
</dbReference>
<dbReference type="EMBL" id="CAKKTJ010000118">
    <property type="protein sequence ID" value="CAH0474925.1"/>
    <property type="molecule type" value="Genomic_DNA"/>
</dbReference>
<dbReference type="GO" id="GO:0003899">
    <property type="term" value="F:DNA-directed RNA polymerase activity"/>
    <property type="evidence" value="ECO:0007669"/>
    <property type="project" value="InterPro"/>
</dbReference>
<dbReference type="AlphaFoldDB" id="A0AAU9KPP2"/>
<dbReference type="SUPFAM" id="SSF64484">
    <property type="entry name" value="beta and beta-prime subunits of DNA dependent RNA-polymerase"/>
    <property type="match status" value="1"/>
</dbReference>